<reference evidence="6" key="1">
    <citation type="journal article" date="2011" name="PLoS Genet.">
        <title>Genomic analysis of the necrotrophic fungal pathogens Sclerotinia sclerotiorum and Botrytis cinerea.</title>
        <authorList>
            <person name="Amselem J."/>
            <person name="Cuomo C.A."/>
            <person name="van Kan J.A."/>
            <person name="Viaud M."/>
            <person name="Benito E.P."/>
            <person name="Couloux A."/>
            <person name="Coutinho P.M."/>
            <person name="de Vries R.P."/>
            <person name="Dyer P.S."/>
            <person name="Fillinger S."/>
            <person name="Fournier E."/>
            <person name="Gout L."/>
            <person name="Hahn M."/>
            <person name="Kohn L."/>
            <person name="Lapalu N."/>
            <person name="Plummer K.M."/>
            <person name="Pradier J.M."/>
            <person name="Quevillon E."/>
            <person name="Sharon A."/>
            <person name="Simon A."/>
            <person name="ten Have A."/>
            <person name="Tudzynski B."/>
            <person name="Tudzynski P."/>
            <person name="Wincker P."/>
            <person name="Andrew M."/>
            <person name="Anthouard V."/>
            <person name="Beever R.E."/>
            <person name="Beffa R."/>
            <person name="Benoit I."/>
            <person name="Bouzid O."/>
            <person name="Brault B."/>
            <person name="Chen Z."/>
            <person name="Choquer M."/>
            <person name="Collemare J."/>
            <person name="Cotton P."/>
            <person name="Danchin E.G."/>
            <person name="Da Silva C."/>
            <person name="Gautier A."/>
            <person name="Giraud C."/>
            <person name="Giraud T."/>
            <person name="Gonzalez C."/>
            <person name="Grossetete S."/>
            <person name="Guldener U."/>
            <person name="Henrissat B."/>
            <person name="Howlett B.J."/>
            <person name="Kodira C."/>
            <person name="Kretschmer M."/>
            <person name="Lappartient A."/>
            <person name="Leroch M."/>
            <person name="Levis C."/>
            <person name="Mauceli E."/>
            <person name="Neuveglise C."/>
            <person name="Oeser B."/>
            <person name="Pearson M."/>
            <person name="Poulain J."/>
            <person name="Poussereau N."/>
            <person name="Quesneville H."/>
            <person name="Rascle C."/>
            <person name="Schumacher J."/>
            <person name="Segurens B."/>
            <person name="Sexton A."/>
            <person name="Silva E."/>
            <person name="Sirven C."/>
            <person name="Soanes D.M."/>
            <person name="Talbot N.J."/>
            <person name="Templeton M."/>
            <person name="Yandava C."/>
            <person name="Yarden O."/>
            <person name="Zeng Q."/>
            <person name="Rollins J.A."/>
            <person name="Lebrun M.H."/>
            <person name="Dickman M."/>
        </authorList>
    </citation>
    <scope>NUCLEOTIDE SEQUENCE [LARGE SCALE GENOMIC DNA]</scope>
    <source>
        <strain evidence="6">T4</strain>
    </source>
</reference>
<keyword evidence="3" id="KW-0378">Hydrolase</keyword>
<dbReference type="GO" id="GO:0005576">
    <property type="term" value="C:extracellular region"/>
    <property type="evidence" value="ECO:0007669"/>
    <property type="project" value="TreeGrafter"/>
</dbReference>
<keyword evidence="3" id="KW-0540">Nuclease</keyword>
<dbReference type="SUPFAM" id="SSF55895">
    <property type="entry name" value="Ribonuclease Rh-like"/>
    <property type="match status" value="1"/>
</dbReference>
<comment type="similarity">
    <text evidence="1 4">Belongs to the RNase T2 family.</text>
</comment>
<dbReference type="PROSITE" id="PS00530">
    <property type="entry name" value="RNASE_T2_1"/>
    <property type="match status" value="1"/>
</dbReference>
<evidence type="ECO:0000256" key="4">
    <source>
        <dbReference type="RuleBase" id="RU004328"/>
    </source>
</evidence>
<dbReference type="GO" id="GO:0033897">
    <property type="term" value="F:ribonuclease T2 activity"/>
    <property type="evidence" value="ECO:0007669"/>
    <property type="project" value="UniProtKB-EC"/>
</dbReference>
<evidence type="ECO:0000313" key="5">
    <source>
        <dbReference type="EMBL" id="CCD49907.1"/>
    </source>
</evidence>
<proteinExistence type="inferred from homology"/>
<name>G2YDQ9_BOTF4</name>
<dbReference type="OrthoDB" id="435754at2759"/>
<dbReference type="InterPro" id="IPR033130">
    <property type="entry name" value="RNase_T2_His_AS_2"/>
</dbReference>
<dbReference type="PROSITE" id="PS00531">
    <property type="entry name" value="RNASE_T2_2"/>
    <property type="match status" value="1"/>
</dbReference>
<evidence type="ECO:0000256" key="2">
    <source>
        <dbReference type="ARBA" id="ARBA00012571"/>
    </source>
</evidence>
<dbReference type="EMBL" id="FQ790321">
    <property type="protein sequence ID" value="CCD49907.1"/>
    <property type="molecule type" value="Genomic_DNA"/>
</dbReference>
<dbReference type="Pfam" id="PF00445">
    <property type="entry name" value="Ribonuclease_T2"/>
    <property type="match status" value="1"/>
</dbReference>
<evidence type="ECO:0000256" key="1">
    <source>
        <dbReference type="ARBA" id="ARBA00007469"/>
    </source>
</evidence>
<protein>
    <recommendedName>
        <fullName evidence="2">ribonuclease T2</fullName>
        <ecNumber evidence="2">4.6.1.19</ecNumber>
    </recommendedName>
</protein>
<organism evidence="5 6">
    <name type="scientific">Botryotinia fuckeliana (strain T4)</name>
    <name type="common">Noble rot fungus</name>
    <name type="synonym">Botrytis cinerea</name>
    <dbReference type="NCBI Taxonomy" id="999810"/>
    <lineage>
        <taxon>Eukaryota</taxon>
        <taxon>Fungi</taxon>
        <taxon>Dikarya</taxon>
        <taxon>Ascomycota</taxon>
        <taxon>Pezizomycotina</taxon>
        <taxon>Leotiomycetes</taxon>
        <taxon>Helotiales</taxon>
        <taxon>Sclerotiniaceae</taxon>
        <taxon>Botrytis</taxon>
    </lineage>
</organism>
<dbReference type="Gene3D" id="3.90.730.10">
    <property type="entry name" value="Ribonuclease T2-like"/>
    <property type="match status" value="1"/>
</dbReference>
<dbReference type="HOGENOM" id="CLU_037966_2_0_1"/>
<evidence type="ECO:0000256" key="3">
    <source>
        <dbReference type="ARBA" id="ARBA00022759"/>
    </source>
</evidence>
<dbReference type="InterPro" id="IPR018188">
    <property type="entry name" value="RNase_T2_His_AS_1"/>
</dbReference>
<dbReference type="PANTHER" id="PTHR11240:SF17">
    <property type="entry name" value="RIBONUCLEASE T2"/>
    <property type="match status" value="1"/>
</dbReference>
<evidence type="ECO:0000313" key="6">
    <source>
        <dbReference type="Proteomes" id="UP000008177"/>
    </source>
</evidence>
<sequence length="374" mass="41475">MTAEKSSQGIHNSWRSIFLSQKGRYPSFRKTFRMQAVKITAFLAPLLFPFQGVQASLYGESSLNHTCELKTPYLSCSKNASPDLTDSCCTETFGGLILNTQFWDTYTGYESEGQLLPKNSWTLHGLWPDFCNGSYTQYCDLSRQYDPAPSPNTTTGTASGTPVPPYTGKPISEIIKSYGKYDLLAYMNNYWIAQNQPNWYLWGHEFSKHATCFSTFDTPCYGPTYNSTPFSDLISFYTTALSYFSTLPTFDFLSKHHIVPSNTTTYTLSSLQSALKKESGAVPYIGCSGPRYNATEQGKGSLDNGYTVFSEVWYYFHVLGRVQDGKKAPVGADINGGSISSCATTKGALKYYERSAGSVRKGSGAYELESVLES</sequence>
<dbReference type="PANTHER" id="PTHR11240">
    <property type="entry name" value="RIBONUCLEASE T2"/>
    <property type="match status" value="1"/>
</dbReference>
<dbReference type="FunFam" id="3.90.730.10:FF:000020">
    <property type="entry name" value="Uncharacterized protein"/>
    <property type="match status" value="1"/>
</dbReference>
<dbReference type="EC" id="4.6.1.19" evidence="2"/>
<dbReference type="InterPro" id="IPR036430">
    <property type="entry name" value="RNase_T2-like_sf"/>
</dbReference>
<dbReference type="eggNOG" id="KOG1642">
    <property type="taxonomic scope" value="Eukaryota"/>
</dbReference>
<gene>
    <name evidence="5" type="ORF">BofuT4_P096150.1</name>
</gene>
<dbReference type="InParanoid" id="G2YDQ9"/>
<dbReference type="AlphaFoldDB" id="G2YDQ9"/>
<dbReference type="GO" id="GO:0006401">
    <property type="term" value="P:RNA catabolic process"/>
    <property type="evidence" value="ECO:0007669"/>
    <property type="project" value="TreeGrafter"/>
</dbReference>
<dbReference type="GO" id="GO:0003723">
    <property type="term" value="F:RNA binding"/>
    <property type="evidence" value="ECO:0007669"/>
    <property type="project" value="InterPro"/>
</dbReference>
<dbReference type="InterPro" id="IPR001568">
    <property type="entry name" value="RNase_T2-like"/>
</dbReference>
<keyword evidence="3" id="KW-0255">Endonuclease</keyword>
<accession>G2YDQ9</accession>
<dbReference type="Proteomes" id="UP000008177">
    <property type="component" value="Unplaced contigs"/>
</dbReference>